<keyword evidence="4" id="KW-1185">Reference proteome</keyword>
<feature type="compositionally biased region" description="Low complexity" evidence="1">
    <location>
        <begin position="38"/>
        <end position="55"/>
    </location>
</feature>
<comment type="caution">
    <text evidence="3">The sequence shown here is derived from an EMBL/GenBank/DDBJ whole genome shotgun (WGS) entry which is preliminary data.</text>
</comment>
<evidence type="ECO:0000256" key="1">
    <source>
        <dbReference type="SAM" id="MobiDB-lite"/>
    </source>
</evidence>
<protein>
    <recommendedName>
        <fullName evidence="2">Helicase ATP-binding domain-containing protein</fullName>
    </recommendedName>
</protein>
<feature type="domain" description="Helicase ATP-binding" evidence="2">
    <location>
        <begin position="98"/>
        <end position="344"/>
    </location>
</feature>
<dbReference type="InterPro" id="IPR014001">
    <property type="entry name" value="Helicase_ATP-bd"/>
</dbReference>
<dbReference type="GO" id="GO:0005524">
    <property type="term" value="F:ATP binding"/>
    <property type="evidence" value="ECO:0007669"/>
    <property type="project" value="InterPro"/>
</dbReference>
<feature type="compositionally biased region" description="Basic residues" evidence="1">
    <location>
        <begin position="24"/>
        <end position="35"/>
    </location>
</feature>
<dbReference type="GO" id="GO:0016787">
    <property type="term" value="F:hydrolase activity"/>
    <property type="evidence" value="ECO:0007669"/>
    <property type="project" value="InterPro"/>
</dbReference>
<name>A0AAE0CFS3_9CHLO</name>
<dbReference type="Gene3D" id="3.40.50.300">
    <property type="entry name" value="P-loop containing nucleotide triphosphate hydrolases"/>
    <property type="match status" value="2"/>
</dbReference>
<proteinExistence type="predicted"/>
<dbReference type="GO" id="GO:0003677">
    <property type="term" value="F:DNA binding"/>
    <property type="evidence" value="ECO:0007669"/>
    <property type="project" value="InterPro"/>
</dbReference>
<dbReference type="GO" id="GO:0005829">
    <property type="term" value="C:cytosol"/>
    <property type="evidence" value="ECO:0007669"/>
    <property type="project" value="TreeGrafter"/>
</dbReference>
<organism evidence="3 4">
    <name type="scientific">Cymbomonas tetramitiformis</name>
    <dbReference type="NCBI Taxonomy" id="36881"/>
    <lineage>
        <taxon>Eukaryota</taxon>
        <taxon>Viridiplantae</taxon>
        <taxon>Chlorophyta</taxon>
        <taxon>Pyramimonadophyceae</taxon>
        <taxon>Pyramimonadales</taxon>
        <taxon>Pyramimonadaceae</taxon>
        <taxon>Cymbomonas</taxon>
    </lineage>
</organism>
<dbReference type="SUPFAM" id="SSF52540">
    <property type="entry name" value="P-loop containing nucleoside triphosphate hydrolases"/>
    <property type="match status" value="1"/>
</dbReference>
<feature type="region of interest" description="Disordered" evidence="1">
    <location>
        <begin position="23"/>
        <end position="83"/>
    </location>
</feature>
<dbReference type="SMART" id="SM00487">
    <property type="entry name" value="DEXDc"/>
    <property type="match status" value="1"/>
</dbReference>
<dbReference type="PANTHER" id="PTHR47396:SF1">
    <property type="entry name" value="ATP-DEPENDENT HELICASE IRC3-RELATED"/>
    <property type="match status" value="1"/>
</dbReference>
<accession>A0AAE0CFS3</accession>
<dbReference type="Proteomes" id="UP001190700">
    <property type="component" value="Unassembled WGS sequence"/>
</dbReference>
<dbReference type="AlphaFoldDB" id="A0AAE0CFS3"/>
<evidence type="ECO:0000259" key="2">
    <source>
        <dbReference type="SMART" id="SM00487"/>
    </source>
</evidence>
<sequence>MIAGVRLKAQVLDIFGTILTPSSRKGRQERRRVGGRPRGWTRSSAPKAAGRAVGGRTRRPVSNGGGSRPVPVGCASGQDQPEAPPFRQAELAAEDLKLPEYAWEPQRLGVRAVLDAFHHGGQRRARVHMTGGSGKTSLGLWVAEHLKTAADTRVQTVLVLVPTVNLVAQTLEEWAARTRWAPGEWRALCVCHDEEVGTEDVAVTTDPAEVKEFLGGVGLGAPVHVVFSTYKSAARIGEAQGMLLSAAGREVAAPGESESVGSHFDLAVFDEAHHTATRVECFAANALSDELRDEGVRIHRRLFMSAIRRVPEEGNARNSDGDLVFASMEDTELYGELVYNLTFTEAVALQICKPFKLVYAVLSDEVEMRGWQLGNVAVARADGKGEVDGEGAAKVYAVRKMAQGHGARGVLTFHNRTRAAELFCADAVRLLPDAAEREVLWVHGAPLMGHRERAEALQQYAKAVREMPQGAWLASCQAIQEGTNLPGGCDMVAFVDQRSSQAAIQQAVMRATRTDGELEHGLVGVVASVGEGGGRALAPVLQALMDMDEQLEHRVRELREAFSGGRGEYEAALDQFVREYLPAGMVERAVLVKAVEELESKHGQEDIPT</sequence>
<dbReference type="EMBL" id="LGRX02023868">
    <property type="protein sequence ID" value="KAK3254237.1"/>
    <property type="molecule type" value="Genomic_DNA"/>
</dbReference>
<gene>
    <name evidence="3" type="ORF">CYMTET_36547</name>
</gene>
<evidence type="ECO:0000313" key="4">
    <source>
        <dbReference type="Proteomes" id="UP001190700"/>
    </source>
</evidence>
<dbReference type="InterPro" id="IPR027417">
    <property type="entry name" value="P-loop_NTPase"/>
</dbReference>
<dbReference type="InterPro" id="IPR006935">
    <property type="entry name" value="Helicase/UvrB_N"/>
</dbReference>
<reference evidence="3 4" key="1">
    <citation type="journal article" date="2015" name="Genome Biol. Evol.">
        <title>Comparative Genomics of a Bacterivorous Green Alga Reveals Evolutionary Causalities and Consequences of Phago-Mixotrophic Mode of Nutrition.</title>
        <authorList>
            <person name="Burns J.A."/>
            <person name="Paasch A."/>
            <person name="Narechania A."/>
            <person name="Kim E."/>
        </authorList>
    </citation>
    <scope>NUCLEOTIDE SEQUENCE [LARGE SCALE GENOMIC DNA]</scope>
    <source>
        <strain evidence="3 4">PLY_AMNH</strain>
    </source>
</reference>
<dbReference type="Pfam" id="PF04851">
    <property type="entry name" value="ResIII"/>
    <property type="match status" value="1"/>
</dbReference>
<dbReference type="PANTHER" id="PTHR47396">
    <property type="entry name" value="TYPE I RESTRICTION ENZYME ECOKI R PROTEIN"/>
    <property type="match status" value="1"/>
</dbReference>
<evidence type="ECO:0000313" key="3">
    <source>
        <dbReference type="EMBL" id="KAK3254237.1"/>
    </source>
</evidence>
<dbReference type="InterPro" id="IPR050742">
    <property type="entry name" value="Helicase_Restrict-Modif_Enz"/>
</dbReference>